<evidence type="ECO:0000313" key="2">
    <source>
        <dbReference type="Proteomes" id="UP000037510"/>
    </source>
</evidence>
<gene>
    <name evidence="1" type="ORF">OBRU01_00379</name>
</gene>
<dbReference type="PROSITE" id="PS51386">
    <property type="entry name" value="RINT1_TIP20"/>
    <property type="match status" value="1"/>
</dbReference>
<dbReference type="STRING" id="104452.A0A0L7LVD7"/>
<organism evidence="1 2">
    <name type="scientific">Operophtera brumata</name>
    <name type="common">Winter moth</name>
    <name type="synonym">Phalaena brumata</name>
    <dbReference type="NCBI Taxonomy" id="104452"/>
    <lineage>
        <taxon>Eukaryota</taxon>
        <taxon>Metazoa</taxon>
        <taxon>Ecdysozoa</taxon>
        <taxon>Arthropoda</taxon>
        <taxon>Hexapoda</taxon>
        <taxon>Insecta</taxon>
        <taxon>Pterygota</taxon>
        <taxon>Neoptera</taxon>
        <taxon>Endopterygota</taxon>
        <taxon>Lepidoptera</taxon>
        <taxon>Glossata</taxon>
        <taxon>Ditrysia</taxon>
        <taxon>Geometroidea</taxon>
        <taxon>Geometridae</taxon>
        <taxon>Larentiinae</taxon>
        <taxon>Operophtera</taxon>
    </lineage>
</organism>
<dbReference type="GO" id="GO:0006888">
    <property type="term" value="P:endoplasmic reticulum to Golgi vesicle-mediated transport"/>
    <property type="evidence" value="ECO:0007669"/>
    <property type="project" value="InterPro"/>
</dbReference>
<proteinExistence type="predicted"/>
<comment type="caution">
    <text evidence="1">The sequence shown here is derived from an EMBL/GenBank/DDBJ whole genome shotgun (WGS) entry which is preliminary data.</text>
</comment>
<keyword evidence="2" id="KW-1185">Reference proteome</keyword>
<dbReference type="GO" id="GO:0006890">
    <property type="term" value="P:retrograde vesicle-mediated transport, Golgi to endoplasmic reticulum"/>
    <property type="evidence" value="ECO:0007669"/>
    <property type="project" value="InterPro"/>
</dbReference>
<dbReference type="EMBL" id="JTDY01000017">
    <property type="protein sequence ID" value="KOB79405.1"/>
    <property type="molecule type" value="Genomic_DNA"/>
</dbReference>
<dbReference type="Proteomes" id="UP000037510">
    <property type="component" value="Unassembled WGS sequence"/>
</dbReference>
<dbReference type="Pfam" id="PF04437">
    <property type="entry name" value="RINT1_TIP1"/>
    <property type="match status" value="2"/>
</dbReference>
<protein>
    <submittedName>
        <fullName evidence="1">RAD50-interacting protein 1</fullName>
    </submittedName>
</protein>
<dbReference type="PANTHER" id="PTHR13520:SF0">
    <property type="entry name" value="RAD50-INTERACTING PROTEIN 1"/>
    <property type="match status" value="1"/>
</dbReference>
<reference evidence="1 2" key="1">
    <citation type="journal article" date="2015" name="Genome Biol. Evol.">
        <title>The genome of winter moth (Operophtera brumata) provides a genomic perspective on sexual dimorphism and phenology.</title>
        <authorList>
            <person name="Derks M.F."/>
            <person name="Smit S."/>
            <person name="Salis L."/>
            <person name="Schijlen E."/>
            <person name="Bossers A."/>
            <person name="Mateman C."/>
            <person name="Pijl A.S."/>
            <person name="de Ridder D."/>
            <person name="Groenen M.A."/>
            <person name="Visser M.E."/>
            <person name="Megens H.J."/>
        </authorList>
    </citation>
    <scope>NUCLEOTIDE SEQUENCE [LARGE SCALE GENOMIC DNA]</scope>
    <source>
        <strain evidence="1">WM2013NL</strain>
        <tissue evidence="1">Head and thorax</tissue>
    </source>
</reference>
<dbReference type="InterPro" id="IPR007528">
    <property type="entry name" value="RINT1_Tip20"/>
</dbReference>
<dbReference type="GO" id="GO:0070939">
    <property type="term" value="C:Dsl1/NZR complex"/>
    <property type="evidence" value="ECO:0007669"/>
    <property type="project" value="InterPro"/>
</dbReference>
<name>A0A0L7LVD7_OPEBR</name>
<accession>A0A0L7LVD7</accession>
<dbReference type="PANTHER" id="PTHR13520">
    <property type="entry name" value="RAD50-INTERACTING PROTEIN 1 RINT-1"/>
    <property type="match status" value="1"/>
</dbReference>
<sequence>MSEIKLDDDTKKKIAGEINLRIGSDINDLSSADDLATEFIRKKNHIQSCLATAQSEVPKLISTAIKKAEVNSHEIDSLKTRSESLKEKVDLFLERTNPLSEGLEKRFYAINKLDKVLQYLKSFEKIDELRHYEDVVKQLKWPLTSPAEPLPKEVIVKFYQEPCLPVKILLRPLKKRFAFHFTGSRQTARIDRPEWFLTQTLTWIKVHQEFIRKHVQSVANKLELKNRLHIVLGSYSQGGKGEPLDLDAAFAHAVDETLGFSRELTALTGRDVNSVLSVLTRAETMLSEPVAGGATSAVGALLWVPRSADWFITLLKTIEERYAMLPQPGHRLQFLELQLEMIEEWRIRLTQLLSAATESLTVDSFMNMGSSSGPHPLIAVVNAAHHTHTVLLQWAHSLTRPIANLAVAEHLDGDHEAEEAGVFLDAPALLAHLRDSGLTSLADHIVLEFKAGLRDYKRQKLCEALTMTEVVVENWFNVGGSMQLSHDYEDARRLRADIVKHPATAEDSLRSIEITHIPPTTALVILSHRNDLCDAPSPTLLQACKRLNLEYEDARRLRTDIVKHPATAEDSLRSIEITHIPATTAL</sequence>
<feature type="non-terminal residue" evidence="1">
    <location>
        <position position="586"/>
    </location>
</feature>
<dbReference type="AlphaFoldDB" id="A0A0L7LVD7"/>
<dbReference type="GO" id="GO:0060628">
    <property type="term" value="P:regulation of ER to Golgi vesicle-mediated transport"/>
    <property type="evidence" value="ECO:0007669"/>
    <property type="project" value="TreeGrafter"/>
</dbReference>
<evidence type="ECO:0000313" key="1">
    <source>
        <dbReference type="EMBL" id="KOB79405.1"/>
    </source>
</evidence>